<proteinExistence type="predicted"/>
<evidence type="ECO:0000313" key="2">
    <source>
        <dbReference type="EMBL" id="OGD68454.1"/>
    </source>
</evidence>
<sequence length="156" mass="17353">MFKKYNKGITLLETLFAIGIILLLFIFGIKPFEAVRDRQALNRVVEDVEKMLQLARTNSQASTDASNYGVHFETDSATFFVGSFYSESEPDNKTIVFGDGVRITELFLVGGGNDVVFNRITGDTVTSGTLKFSLIDNPARFKIITVFPIGTIFSNY</sequence>
<dbReference type="STRING" id="1797579.A2996_01540"/>
<gene>
    <name evidence="2" type="ORF">A2996_01540</name>
</gene>
<keyword evidence="1" id="KW-1133">Transmembrane helix</keyword>
<accession>A0A1F5EMJ9</accession>
<evidence type="ECO:0000313" key="3">
    <source>
        <dbReference type="Proteomes" id="UP000176865"/>
    </source>
</evidence>
<keyword evidence="1" id="KW-0472">Membrane</keyword>
<comment type="caution">
    <text evidence="2">The sequence shown here is derived from an EMBL/GenBank/DDBJ whole genome shotgun (WGS) entry which is preliminary data.</text>
</comment>
<protein>
    <recommendedName>
        <fullName evidence="4">General secretion pathway GspH domain-containing protein</fullName>
    </recommendedName>
</protein>
<organism evidence="2 3">
    <name type="scientific">Candidatus Campbellbacteria bacterium RIFCSPLOWO2_01_FULL_34_15</name>
    <dbReference type="NCBI Taxonomy" id="1797579"/>
    <lineage>
        <taxon>Bacteria</taxon>
        <taxon>Candidatus Campbelliibacteriota</taxon>
    </lineage>
</organism>
<keyword evidence="1" id="KW-0812">Transmembrane</keyword>
<reference evidence="2 3" key="1">
    <citation type="journal article" date="2016" name="Nat. Commun.">
        <title>Thousands of microbial genomes shed light on interconnected biogeochemical processes in an aquifer system.</title>
        <authorList>
            <person name="Anantharaman K."/>
            <person name="Brown C.T."/>
            <person name="Hug L.A."/>
            <person name="Sharon I."/>
            <person name="Castelle C.J."/>
            <person name="Probst A.J."/>
            <person name="Thomas B.C."/>
            <person name="Singh A."/>
            <person name="Wilkins M.J."/>
            <person name="Karaoz U."/>
            <person name="Brodie E.L."/>
            <person name="Williams K.H."/>
            <person name="Hubbard S.S."/>
            <person name="Banfield J.F."/>
        </authorList>
    </citation>
    <scope>NUCLEOTIDE SEQUENCE [LARGE SCALE GENOMIC DNA]</scope>
</reference>
<feature type="transmembrane region" description="Helical" evidence="1">
    <location>
        <begin position="9"/>
        <end position="29"/>
    </location>
</feature>
<name>A0A1F5EMJ9_9BACT</name>
<evidence type="ECO:0000256" key="1">
    <source>
        <dbReference type="SAM" id="Phobius"/>
    </source>
</evidence>
<dbReference type="AlphaFoldDB" id="A0A1F5EMJ9"/>
<dbReference type="EMBL" id="MFAB01000026">
    <property type="protein sequence ID" value="OGD68454.1"/>
    <property type="molecule type" value="Genomic_DNA"/>
</dbReference>
<dbReference type="Proteomes" id="UP000176865">
    <property type="component" value="Unassembled WGS sequence"/>
</dbReference>
<evidence type="ECO:0008006" key="4">
    <source>
        <dbReference type="Google" id="ProtNLM"/>
    </source>
</evidence>